<organism evidence="1">
    <name type="scientific">Salmonella enterica I</name>
    <dbReference type="NCBI Taxonomy" id="59201"/>
    <lineage>
        <taxon>Bacteria</taxon>
        <taxon>Pseudomonadati</taxon>
        <taxon>Pseudomonadota</taxon>
        <taxon>Gammaproteobacteria</taxon>
        <taxon>Enterobacterales</taxon>
        <taxon>Enterobacteriaceae</taxon>
        <taxon>Salmonella</taxon>
    </lineage>
</organism>
<reference evidence="1" key="1">
    <citation type="submission" date="2018-07" db="EMBL/GenBank/DDBJ databases">
        <authorList>
            <consortium name="GenomeTrakr network: Whole genome sequencing for foodborne pathogen traceback"/>
        </authorList>
    </citation>
    <scope>NUCLEOTIDE SEQUENCE</scope>
    <source>
        <strain evidence="1">MDH-2013-00175</strain>
    </source>
</reference>
<sequence>MFKLLITLINHETGNRRQLVHNGRYRTSDEAYKDARKMAYVHRDINGNITHECTVKITGADDV</sequence>
<comment type="caution">
    <text evidence="1">The sequence shown here is derived from an EMBL/GenBank/DDBJ whole genome shotgun (WGS) entry which is preliminary data.</text>
</comment>
<proteinExistence type="predicted"/>
<evidence type="ECO:0000313" key="1">
    <source>
        <dbReference type="EMBL" id="EBP4056248.1"/>
    </source>
</evidence>
<dbReference type="EMBL" id="AAGLQK010000001">
    <property type="protein sequence ID" value="EBP4056248.1"/>
    <property type="molecule type" value="Genomic_DNA"/>
</dbReference>
<dbReference type="AlphaFoldDB" id="A0A5U3FRP5"/>
<gene>
    <name evidence="1" type="ORF">Z599_00455</name>
</gene>
<accession>A0A5U3FRP5</accession>
<name>A0A5U3FRP5_SALET</name>
<protein>
    <submittedName>
        <fullName evidence="1">Uncharacterized protein</fullName>
    </submittedName>
</protein>